<dbReference type="PATRIC" id="fig|69370.6.peg.2862"/>
<accession>A0A0M2HBL4</accession>
<dbReference type="Gene3D" id="1.10.10.2840">
    <property type="entry name" value="PucR C-terminal helix-turn-helix domain"/>
    <property type="match status" value="1"/>
</dbReference>
<dbReference type="EMBL" id="JYJA01000037">
    <property type="protein sequence ID" value="KJL41587.1"/>
    <property type="molecule type" value="Genomic_DNA"/>
</dbReference>
<dbReference type="InterPro" id="IPR042070">
    <property type="entry name" value="PucR_C-HTH_sf"/>
</dbReference>
<evidence type="ECO:0000313" key="3">
    <source>
        <dbReference type="EMBL" id="KJL41587.1"/>
    </source>
</evidence>
<dbReference type="Proteomes" id="UP000034098">
    <property type="component" value="Unassembled WGS sequence"/>
</dbReference>
<dbReference type="InterPro" id="IPR025736">
    <property type="entry name" value="PucR_C-HTH_dom"/>
</dbReference>
<keyword evidence="4" id="KW-1185">Reference proteome</keyword>
<feature type="domain" description="PucR C-terminal helix-turn-helix" evidence="2">
    <location>
        <begin position="466"/>
        <end position="524"/>
    </location>
</feature>
<evidence type="ECO:0000259" key="2">
    <source>
        <dbReference type="Pfam" id="PF13556"/>
    </source>
</evidence>
<organism evidence="3 4">
    <name type="scientific">Microbacterium trichothecenolyticum</name>
    <name type="common">Aureobacterium trichothecenolyticum</name>
    <dbReference type="NCBI Taxonomy" id="69370"/>
    <lineage>
        <taxon>Bacteria</taxon>
        <taxon>Bacillati</taxon>
        <taxon>Actinomycetota</taxon>
        <taxon>Actinomycetes</taxon>
        <taxon>Micrococcales</taxon>
        <taxon>Microbacteriaceae</taxon>
        <taxon>Microbacterium</taxon>
    </lineage>
</organism>
<dbReference type="Pfam" id="PF13556">
    <property type="entry name" value="HTH_30"/>
    <property type="match status" value="1"/>
</dbReference>
<sequence>MYILSGLLYESYTRSIMDADAPTLRALLARRDLKLSLAGDDLDPQALDRGIRWVHSSDLADPTPFLSEGLVLLTTGTQFPHGDDADADASAVYRAYVHRLATRGVVGLGFGTEVARAGIPPALIDACRDERMPLFEVPYRTPFIAVARANAEAIAAEAYARRSWALAAQRAIALAALRPDGLGATVAELAKQLDTWVGMFDAAGELSREHPAGGLDAQTAAALQREVTGVLHRGARAGSSLHIGETPFSLQTLGRGGHLRGVIAIAAGDLDQEGRVVVTAVIAMAGLALEQQQGLGRARSALRAGLVQSLLTGDPALARRTSRELWGPLPSAPVVVGVTDAAAARVDGIAELLELWADERRGALFFGRGEDGLVLVVPADDRSSIDELVARFEVRVGLSDPTGYDGFAAALGQARVARDRGIRPVTAFAEVARAGVLSALTDEARALARAELAPLRDHDAAQGTHLVATLKAWLDEDCSHEATAQALGVHRHTVRTRLALIERVLGRDLSSFATRAELWAALRALDASV</sequence>
<dbReference type="AlphaFoldDB" id="A0A0M2HBL4"/>
<proteinExistence type="predicted"/>
<dbReference type="InterPro" id="IPR012914">
    <property type="entry name" value="PucR_dom"/>
</dbReference>
<gene>
    <name evidence="3" type="ORF">RS82_02817</name>
</gene>
<comment type="caution">
    <text evidence="3">The sequence shown here is derived from an EMBL/GenBank/DDBJ whole genome shotgun (WGS) entry which is preliminary data.</text>
</comment>
<protein>
    <submittedName>
        <fullName evidence="3">Carbohydrate diacid transcriptional activator CdaR</fullName>
    </submittedName>
</protein>
<dbReference type="Pfam" id="PF07905">
    <property type="entry name" value="PucR"/>
    <property type="match status" value="1"/>
</dbReference>
<dbReference type="InterPro" id="IPR051448">
    <property type="entry name" value="CdaR-like_regulators"/>
</dbReference>
<name>A0A0M2HBL4_MICTR</name>
<evidence type="ECO:0000259" key="1">
    <source>
        <dbReference type="Pfam" id="PF07905"/>
    </source>
</evidence>
<evidence type="ECO:0000313" key="4">
    <source>
        <dbReference type="Proteomes" id="UP000034098"/>
    </source>
</evidence>
<dbReference type="PANTHER" id="PTHR33744">
    <property type="entry name" value="CARBOHYDRATE DIACID REGULATOR"/>
    <property type="match status" value="1"/>
</dbReference>
<dbReference type="PANTHER" id="PTHR33744:SF1">
    <property type="entry name" value="DNA-BINDING TRANSCRIPTIONAL ACTIVATOR ADER"/>
    <property type="match status" value="1"/>
</dbReference>
<feature type="domain" description="Purine catabolism PurC-like" evidence="1">
    <location>
        <begin position="45"/>
        <end position="154"/>
    </location>
</feature>
<reference evidence="3 4" key="1">
    <citation type="submission" date="2015-02" db="EMBL/GenBank/DDBJ databases">
        <title>Draft genome sequences of ten Microbacterium spp. with emphasis on heavy metal contaminated environments.</title>
        <authorList>
            <person name="Corretto E."/>
        </authorList>
    </citation>
    <scope>NUCLEOTIDE SEQUENCE [LARGE SCALE GENOMIC DNA]</scope>
    <source>
        <strain evidence="3 4">DSM 8608</strain>
    </source>
</reference>